<evidence type="ECO:0000313" key="2">
    <source>
        <dbReference type="Proteomes" id="UP000503440"/>
    </source>
</evidence>
<dbReference type="EMBL" id="CP044455">
    <property type="protein sequence ID" value="QIC70499.1"/>
    <property type="molecule type" value="Genomic_DNA"/>
</dbReference>
<gene>
    <name evidence="1" type="ORF">FSC09_08760</name>
</gene>
<protein>
    <submittedName>
        <fullName evidence="1">Uncharacterized protein</fullName>
    </submittedName>
</protein>
<name>A0A6C0Y307_9GAMM</name>
<sequence length="164" mass="18293">MWMFKTRQFVVATVLGSSLLLQACGSDQSGEKPEIKPAPKLTNDATAYAEAAWKLMNEVEPYVYRKQRNLIEDNVRKPARQLSTEWRINVKMTDSVTEGKYALCRKALTSLEIWARATLESSAAVSQKQADYERDKQQCADAIAHPELGNTDPKQKGNAIATAS</sequence>
<proteinExistence type="predicted"/>
<dbReference type="RefSeq" id="WP_163145919.1">
    <property type="nucleotide sequence ID" value="NZ_CP044455.1"/>
</dbReference>
<dbReference type="Proteomes" id="UP000503440">
    <property type="component" value="Chromosome"/>
</dbReference>
<dbReference type="PROSITE" id="PS51257">
    <property type="entry name" value="PROKAR_LIPOPROTEIN"/>
    <property type="match status" value="1"/>
</dbReference>
<evidence type="ECO:0000313" key="1">
    <source>
        <dbReference type="EMBL" id="QIC70499.1"/>
    </source>
</evidence>
<reference evidence="1 2" key="1">
    <citation type="submission" date="2019-09" db="EMBL/GenBank/DDBJ databases">
        <title>Non-baumannii Acinetobacter spp. carrying blaNDM-1 isolated in China.</title>
        <authorList>
            <person name="Cui C."/>
            <person name="Chen C."/>
            <person name="Sun J."/>
            <person name="Liu Y."/>
        </authorList>
    </citation>
    <scope>NUCLEOTIDE SEQUENCE [LARGE SCALE GENOMIC DNA]</scope>
    <source>
        <strain evidence="1 2">B18</strain>
    </source>
</reference>
<dbReference type="AlphaFoldDB" id="A0A6C0Y307"/>
<accession>A0A6C0Y307</accession>
<organism evidence="1 2">
    <name type="scientific">Acinetobacter indicus</name>
    <dbReference type="NCBI Taxonomy" id="756892"/>
    <lineage>
        <taxon>Bacteria</taxon>
        <taxon>Pseudomonadati</taxon>
        <taxon>Pseudomonadota</taxon>
        <taxon>Gammaproteobacteria</taxon>
        <taxon>Moraxellales</taxon>
        <taxon>Moraxellaceae</taxon>
        <taxon>Acinetobacter</taxon>
    </lineage>
</organism>